<dbReference type="Gene3D" id="3.30.470.20">
    <property type="entry name" value="ATP-grasp fold, B domain"/>
    <property type="match status" value="1"/>
</dbReference>
<dbReference type="SUPFAM" id="SSF56059">
    <property type="entry name" value="Glutathione synthetase ATP-binding domain-like"/>
    <property type="match status" value="1"/>
</dbReference>
<reference evidence="3 4" key="1">
    <citation type="submission" date="2010-10" db="EMBL/GenBank/DDBJ databases">
        <authorList>
            <consortium name="The Broad Institute Genome Sequencing Platform"/>
            <person name="Ward D."/>
            <person name="Earl A."/>
            <person name="Feldgarden M."/>
            <person name="Young S.K."/>
            <person name="Gargeya S."/>
            <person name="Zeng Q."/>
            <person name="Alvarado L."/>
            <person name="Berlin A."/>
            <person name="Bochicchio J."/>
            <person name="Chapman S.B."/>
            <person name="Chen Z."/>
            <person name="Freedman E."/>
            <person name="Gellesch M."/>
            <person name="Goldberg J."/>
            <person name="Griggs A."/>
            <person name="Gujja S."/>
            <person name="Heilman E."/>
            <person name="Heiman D."/>
            <person name="Howarth C."/>
            <person name="Mehta T."/>
            <person name="Neiman D."/>
            <person name="Pearson M."/>
            <person name="Roberts A."/>
            <person name="Saif S."/>
            <person name="Shea T."/>
            <person name="Shenoy N."/>
            <person name="Sisk P."/>
            <person name="Stolte C."/>
            <person name="Sykes S."/>
            <person name="White J."/>
            <person name="Yandava C."/>
            <person name="Allen-Vercoe E."/>
            <person name="Sibley C."/>
            <person name="Ambrose C.E."/>
            <person name="Strauss J."/>
            <person name="Daigneault M."/>
            <person name="Haas B."/>
            <person name="Nusbaum C."/>
            <person name="Birren B."/>
        </authorList>
    </citation>
    <scope>NUCLEOTIDE SEQUENCE [LARGE SCALE GENOMIC DNA]</scope>
    <source>
        <strain evidence="3 4">3_1_6</strain>
    </source>
</reference>
<proteinExistence type="inferred from homology"/>
<dbReference type="HOGENOM" id="CLU_007415_3_1_7"/>
<dbReference type="GeneID" id="78087601"/>
<comment type="caution">
    <text evidence="3">The sequence shown here is derived from an EMBL/GenBank/DDBJ whole genome shotgun (WGS) entry which is preliminary data.</text>
</comment>
<dbReference type="Proteomes" id="UP000006034">
    <property type="component" value="Unassembled WGS sequence"/>
</dbReference>
<dbReference type="SUPFAM" id="SSF52210">
    <property type="entry name" value="Succinyl-CoA synthetase domains"/>
    <property type="match status" value="2"/>
</dbReference>
<dbReference type="GO" id="GO:0005524">
    <property type="term" value="F:ATP binding"/>
    <property type="evidence" value="ECO:0007669"/>
    <property type="project" value="InterPro"/>
</dbReference>
<dbReference type="InterPro" id="IPR016102">
    <property type="entry name" value="Succinyl-CoA_synth-like"/>
</dbReference>
<name>S2KWL7_BILW3</name>
<dbReference type="InterPro" id="IPR003781">
    <property type="entry name" value="CoA-bd"/>
</dbReference>
<dbReference type="SMART" id="SM00881">
    <property type="entry name" value="CoA_binding"/>
    <property type="match status" value="1"/>
</dbReference>
<accession>S2KWL7</accession>
<evidence type="ECO:0000313" key="3">
    <source>
        <dbReference type="EMBL" id="EPC05686.1"/>
    </source>
</evidence>
<dbReference type="eggNOG" id="COG1042">
    <property type="taxonomic scope" value="Bacteria"/>
</dbReference>
<evidence type="ECO:0000259" key="2">
    <source>
        <dbReference type="SMART" id="SM00881"/>
    </source>
</evidence>
<comment type="similarity">
    <text evidence="1">In the N-terminal section; belongs to the acetate CoA ligase alpha subunit family.</text>
</comment>
<dbReference type="FunFam" id="3.30.1490.20:FF:000020">
    <property type="entry name" value="Protein lysine acetyltransferase"/>
    <property type="match status" value="1"/>
</dbReference>
<dbReference type="InterPro" id="IPR036291">
    <property type="entry name" value="NAD(P)-bd_dom_sf"/>
</dbReference>
<protein>
    <recommendedName>
        <fullName evidence="2">CoA-binding domain-containing protein</fullName>
    </recommendedName>
</protein>
<keyword evidence="4" id="KW-1185">Reference proteome</keyword>
<dbReference type="Gene3D" id="3.40.50.261">
    <property type="entry name" value="Succinyl-CoA synthetase domains"/>
    <property type="match status" value="2"/>
</dbReference>
<reference evidence="3 4" key="2">
    <citation type="submission" date="2013-04" db="EMBL/GenBank/DDBJ databases">
        <title>The Genome Sequence of Bilophila wadsworthia 3_1_6.</title>
        <authorList>
            <consortium name="The Broad Institute Genomics Platform"/>
            <person name="Earl A."/>
            <person name="Ward D."/>
            <person name="Feldgarden M."/>
            <person name="Gevers D."/>
            <person name="Sibley C."/>
            <person name="Strauss J."/>
            <person name="Allen-Vercoe E."/>
            <person name="Walker B."/>
            <person name="Young S."/>
            <person name="Zeng Q."/>
            <person name="Gargeya S."/>
            <person name="Fitzgerald M."/>
            <person name="Haas B."/>
            <person name="Abouelleil A."/>
            <person name="Allen A.W."/>
            <person name="Alvarado L."/>
            <person name="Arachchi H.M."/>
            <person name="Berlin A.M."/>
            <person name="Chapman S.B."/>
            <person name="Gainer-Dewar J."/>
            <person name="Goldberg J."/>
            <person name="Griggs A."/>
            <person name="Gujja S."/>
            <person name="Hansen M."/>
            <person name="Howarth C."/>
            <person name="Imamovic A."/>
            <person name="Ireland A."/>
            <person name="Larimer J."/>
            <person name="McCowan C."/>
            <person name="Murphy C."/>
            <person name="Pearson M."/>
            <person name="Poon T.W."/>
            <person name="Priest M."/>
            <person name="Roberts A."/>
            <person name="Saif S."/>
            <person name="Shea T."/>
            <person name="Sisk P."/>
            <person name="Sykes S."/>
            <person name="Wortman J."/>
            <person name="Nusbaum C."/>
            <person name="Birren B."/>
        </authorList>
    </citation>
    <scope>NUCLEOTIDE SEQUENCE [LARGE SCALE GENOMIC DNA]</scope>
    <source>
        <strain evidence="3 4">3_1_6</strain>
    </source>
</reference>
<dbReference type="Gene3D" id="3.40.50.720">
    <property type="entry name" value="NAD(P)-binding Rossmann-like Domain"/>
    <property type="match status" value="1"/>
</dbReference>
<dbReference type="Pfam" id="PF13549">
    <property type="entry name" value="ATP-grasp_5"/>
    <property type="match status" value="1"/>
</dbReference>
<dbReference type="OrthoDB" id="9791027at2"/>
<dbReference type="PANTHER" id="PTHR42793:SF4">
    <property type="entry name" value="BLL6376 PROTEIN"/>
    <property type="match status" value="1"/>
</dbReference>
<dbReference type="AlphaFoldDB" id="S2KWL7"/>
<evidence type="ECO:0000256" key="1">
    <source>
        <dbReference type="ARBA" id="ARBA00060888"/>
    </source>
</evidence>
<dbReference type="Pfam" id="PF13380">
    <property type="entry name" value="CoA_binding_2"/>
    <property type="match status" value="1"/>
</dbReference>
<dbReference type="SUPFAM" id="SSF51735">
    <property type="entry name" value="NAD(P)-binding Rossmann-fold domains"/>
    <property type="match status" value="1"/>
</dbReference>
<sequence length="731" mass="76426">MKKSPWKLDPLFTPRSIAVIGASPNGGAGSIVLRNMQRLGYTGTVYPINPKYKEIFGYPCYASLRDLPAPADCAAVLLGSRSLLPMLEEAHAAGVKGVWGFASGFAETGGEGRAMQRRIHDFCHESGLLFCGPNCVGYANITDKTCMYSAPLPQAFRPGDIGVIAQSGAVLLALGNANRMAGFSRLISSGNEAALGLADYMDYLVDDDATHVIALFIETIRDPEAFAAACSRAAEKGKPVIALKVGRSELACRVAATHTGAIAGSDRILDAFFRRANVMRVNTLDDLLETAVLFSGLRGLSAGSPKVGMATVSGGEMGMLADVCADSGLVFPPVSEAGKERLRKVLPPYAPIANPLDAWGSGDLREAYPASLGILAAEEDVETLIVSQDIPGNMAPEQVEQFSDVARAAVAVRAASGKPVIVVSNISGGIDPAIGDILAQGNVPVVQGSGAGIPAIRRWIDWCAARAAKTASPYPRKDSPTPSILPPELASELDASSGVLPYALSARLLRHFGIAIDHEELAVSLEEGMAAAGRIGYPVALKAASPDIAHKTETGLVKLNLRTGAEFAAAWRELEGILALHHADARREGMLVQGMVRSAGGKSGDVVETIVGVNRDGGFGSAVMVGLGGVFVELLRDVSLELAPLSPEGARAMIGRLKAAKLLTGFRGRAASDVEALSDVLVRVAAMCCALGDRLVSLDLNPVMVLPEGEGVRIVDIVMQVAPARHCGETD</sequence>
<dbReference type="Pfam" id="PF13607">
    <property type="entry name" value="Succ_CoA_lig"/>
    <property type="match status" value="1"/>
</dbReference>
<dbReference type="Gene3D" id="3.30.1490.20">
    <property type="entry name" value="ATP-grasp fold, A domain"/>
    <property type="match status" value="1"/>
</dbReference>
<dbReference type="InterPro" id="IPR032875">
    <property type="entry name" value="Succ_CoA_lig_flav_dom"/>
</dbReference>
<dbReference type="RefSeq" id="WP_016361088.1">
    <property type="nucleotide sequence ID" value="NZ_KE150241.1"/>
</dbReference>
<dbReference type="STRING" id="563192.HMPREF0179_05328"/>
<gene>
    <name evidence="3" type="ORF">HMPREF0179_05328</name>
</gene>
<dbReference type="PANTHER" id="PTHR42793">
    <property type="entry name" value="COA BINDING DOMAIN CONTAINING PROTEIN"/>
    <property type="match status" value="1"/>
</dbReference>
<dbReference type="InterPro" id="IPR013815">
    <property type="entry name" value="ATP_grasp_subdomain_1"/>
</dbReference>
<dbReference type="EMBL" id="ADCP02000005">
    <property type="protein sequence ID" value="EPC05686.1"/>
    <property type="molecule type" value="Genomic_DNA"/>
</dbReference>
<evidence type="ECO:0000313" key="4">
    <source>
        <dbReference type="Proteomes" id="UP000006034"/>
    </source>
</evidence>
<feature type="domain" description="CoA-binding" evidence="2">
    <location>
        <begin position="11"/>
        <end position="105"/>
    </location>
</feature>
<organism evidence="3 4">
    <name type="scientific">Bilophila wadsworthia (strain 3_1_6)</name>
    <dbReference type="NCBI Taxonomy" id="563192"/>
    <lineage>
        <taxon>Bacteria</taxon>
        <taxon>Pseudomonadati</taxon>
        <taxon>Thermodesulfobacteriota</taxon>
        <taxon>Desulfovibrionia</taxon>
        <taxon>Desulfovibrionales</taxon>
        <taxon>Desulfovibrionaceae</taxon>
        <taxon>Bilophila</taxon>
    </lineage>
</organism>